<dbReference type="Pfam" id="PF25484">
    <property type="entry name" value="DUF7907"/>
    <property type="match status" value="1"/>
</dbReference>
<evidence type="ECO:0000313" key="4">
    <source>
        <dbReference type="Proteomes" id="UP000184330"/>
    </source>
</evidence>
<dbReference type="STRING" id="576137.A0A1L7WU17"/>
<evidence type="ECO:0000313" key="3">
    <source>
        <dbReference type="EMBL" id="CZR56274.1"/>
    </source>
</evidence>
<organism evidence="3 4">
    <name type="scientific">Phialocephala subalpina</name>
    <dbReference type="NCBI Taxonomy" id="576137"/>
    <lineage>
        <taxon>Eukaryota</taxon>
        <taxon>Fungi</taxon>
        <taxon>Dikarya</taxon>
        <taxon>Ascomycota</taxon>
        <taxon>Pezizomycotina</taxon>
        <taxon>Leotiomycetes</taxon>
        <taxon>Helotiales</taxon>
        <taxon>Mollisiaceae</taxon>
        <taxon>Phialocephala</taxon>
        <taxon>Phialocephala fortinii species complex</taxon>
    </lineage>
</organism>
<name>A0A1L7WU17_9HELO</name>
<reference evidence="3 4" key="1">
    <citation type="submission" date="2016-03" db="EMBL/GenBank/DDBJ databases">
        <authorList>
            <person name="Ploux O."/>
        </authorList>
    </citation>
    <scope>NUCLEOTIDE SEQUENCE [LARGE SCALE GENOMIC DNA]</scope>
    <source>
        <strain evidence="3 4">UAMH 11012</strain>
    </source>
</reference>
<evidence type="ECO:0000256" key="1">
    <source>
        <dbReference type="SAM" id="SignalP"/>
    </source>
</evidence>
<proteinExistence type="predicted"/>
<feature type="chain" id="PRO_5013018784" evidence="1">
    <location>
        <begin position="20"/>
        <end position="197"/>
    </location>
</feature>
<gene>
    <name evidence="3" type="ORF">PAC_06162</name>
</gene>
<dbReference type="EMBL" id="FJOG01000007">
    <property type="protein sequence ID" value="CZR56274.1"/>
    <property type="molecule type" value="Genomic_DNA"/>
</dbReference>
<dbReference type="OrthoDB" id="3515453at2759"/>
<accession>A0A1L7WU17</accession>
<feature type="domain" description="DUF7907" evidence="2">
    <location>
        <begin position="25"/>
        <end position="195"/>
    </location>
</feature>
<evidence type="ECO:0000259" key="2">
    <source>
        <dbReference type="Pfam" id="PF25484"/>
    </source>
</evidence>
<protein>
    <submittedName>
        <fullName evidence="3">Related to heatshock protein Hsp150</fullName>
    </submittedName>
</protein>
<keyword evidence="4" id="KW-1185">Reference proteome</keyword>
<feature type="signal peptide" evidence="1">
    <location>
        <begin position="1"/>
        <end position="19"/>
    </location>
</feature>
<dbReference type="AlphaFoldDB" id="A0A1L7WU17"/>
<dbReference type="Proteomes" id="UP000184330">
    <property type="component" value="Unassembled WGS sequence"/>
</dbReference>
<sequence>MRASIITTTLALAATQVTAQYTNQSAPFNLVLYSHNSTYDGQTLAACHEGAAIEGLCLDGPLTSTSVQYTFNTSSDLSSDPVLGTPGSLNYELRGGNFNLSSPLSIPVNPISNVAVPLFEPSESGANVGFDTSDKLFVWGYTDDTVSPPVYKSQGFYRWYVCLTNAGYTYTTLAWVVGPHSPENPSCVKVDVKRVFV</sequence>
<dbReference type="InterPro" id="IPR057229">
    <property type="entry name" value="DUF7907"/>
</dbReference>
<keyword evidence="1" id="KW-0732">Signal</keyword>